<proteinExistence type="predicted"/>
<dbReference type="KEGG" id="smp:10803502"/>
<dbReference type="Proteomes" id="UP000001881">
    <property type="component" value="Unassembled WGS sequence"/>
</dbReference>
<dbReference type="OMA" id="WNSYFAR"/>
<dbReference type="PANTHER" id="PTHR37015">
    <property type="entry name" value="REVERSE TRANSCRIPTASE DOMAIN-CONTAINING PROTEIN"/>
    <property type="match status" value="1"/>
</dbReference>
<protein>
    <submittedName>
        <fullName evidence="1">WGS project CABT00000000 data, contig 2.37</fullName>
    </submittedName>
</protein>
<evidence type="ECO:0000313" key="2">
    <source>
        <dbReference type="Proteomes" id="UP000001881"/>
    </source>
</evidence>
<sequence>MAASSEILSQTLSSITSIKLDQLQKQRDAYETAKDALISAADKETDVRKRAKTLLDGRDKLPSIKEASNPMLSAANLKRFVEQAAFDPSVSEVLLREYEEAVKKELNMTSNKYRFASVYGQMVNEWTKKTGVEGGDGVAKDDFVPVGRKEMHEQRKTWEEFVFAAKETDKDAIKQYLEDVFVGSSKDCQRALADLRKNFKDLQDSKHSNWSHPFNEKVVKGCIEGILRSNNVTGEKRSTLRDFSNNSVVLQEIADVLNMRIEARASWTWEEPVVVEQRRALNGKYRFFVDEDLLHSLLLEYIFRTWATLIRQQFKHLVDSKGVWKPDTRPMSKQDARRRQFFLDDKQSLSSYGSVAENRDTYFKDEILLDHLPLEMWEIRGGYDDSSEADADKEQDTRDAPLKVVQGLMHRLESDILVQRHLGNELSVIRSDFRWFGPGLPHSSIFAVMEFFGFNEEWLDFFKRVLEAPIRFKEDPTDTAFGVRKRGVPISSTISDVVGESVLFCLDFAVNQKADGTPLYRLHDDMWLWGTMEKCSKAWKVVTEFTEVLGLSLNEEKTGSAIILPKNKKADLESGKEDTAKTSHNLPSGPITWGFLELNPSTGHFEIDEAKVDKHIDELRRQLAACQSMFDWVQAWNIYGDRFFTNFFGRPAACNGRAHVDSMLAMFARIQQKLFPDHAAGVGAYVKDMISSRFGISSIPDGYLFFPHLNGRSRSP</sequence>
<reference evidence="1 2" key="1">
    <citation type="journal article" date="2010" name="PLoS Genet.">
        <title>De novo assembly of a 40 Mb eukaryotic genome from short sequence reads: Sordaria macrospora, a model organism for fungal morphogenesis.</title>
        <authorList>
            <person name="Nowrousian M."/>
            <person name="Stajich J."/>
            <person name="Chu M."/>
            <person name="Engh I."/>
            <person name="Espagne E."/>
            <person name="Halliday K."/>
            <person name="Kamerewerd J."/>
            <person name="Kempken F."/>
            <person name="Knab B."/>
            <person name="Kuo H.C."/>
            <person name="Osiewacz H.D."/>
            <person name="Poeggeler S."/>
            <person name="Read N."/>
            <person name="Seiler S."/>
            <person name="Smith K."/>
            <person name="Zickler D."/>
            <person name="Kueck U."/>
            <person name="Freitag M."/>
        </authorList>
    </citation>
    <scope>NUCLEOTIDE SEQUENCE [LARGE SCALE GENOMIC DNA]</scope>
    <source>
        <strain evidence="2">ATCC MYA-333 / DSM 997 / K(L3346) / K-hell</strain>
        <tissue evidence="1">Mycelium</tissue>
    </source>
</reference>
<gene>
    <name evidence="1" type="ORF">SMAC_06591</name>
</gene>
<evidence type="ECO:0000313" key="1">
    <source>
        <dbReference type="EMBL" id="CCC13300.1"/>
    </source>
</evidence>
<dbReference type="VEuPathDB" id="FungiDB:SMAC_06591"/>
<dbReference type="PANTHER" id="PTHR37015:SF2">
    <property type="entry name" value="REVERSE TRANSCRIPTASE DOMAIN-CONTAINING PROTEIN"/>
    <property type="match status" value="1"/>
</dbReference>
<dbReference type="eggNOG" id="ENOG502QSPR">
    <property type="taxonomic scope" value="Eukaryota"/>
</dbReference>
<keyword evidence="2" id="KW-1185">Reference proteome</keyword>
<dbReference type="GeneID" id="10803502"/>
<dbReference type="HOGENOM" id="CLU_008952_0_0_1"/>
<comment type="caution">
    <text evidence="1">The sequence shown here is derived from an EMBL/GenBank/DDBJ whole genome shotgun (WGS) entry which is preliminary data.</text>
</comment>
<accession>F7W710</accession>
<dbReference type="OrthoDB" id="74545at2759"/>
<name>F7W710_SORMK</name>
<dbReference type="EMBL" id="CABT02000037">
    <property type="protein sequence ID" value="CCC13300.1"/>
    <property type="molecule type" value="Genomic_DNA"/>
</dbReference>
<dbReference type="InParanoid" id="F7W710"/>
<organism evidence="1 2">
    <name type="scientific">Sordaria macrospora (strain ATCC MYA-333 / DSM 997 / K(L3346) / K-hell)</name>
    <dbReference type="NCBI Taxonomy" id="771870"/>
    <lineage>
        <taxon>Eukaryota</taxon>
        <taxon>Fungi</taxon>
        <taxon>Dikarya</taxon>
        <taxon>Ascomycota</taxon>
        <taxon>Pezizomycotina</taxon>
        <taxon>Sordariomycetes</taxon>
        <taxon>Sordariomycetidae</taxon>
        <taxon>Sordariales</taxon>
        <taxon>Sordariaceae</taxon>
        <taxon>Sordaria</taxon>
    </lineage>
</organism>
<dbReference type="AlphaFoldDB" id="F7W710"/>